<feature type="domain" description="Prolyl 4-hydroxylase alpha subunit" evidence="5">
    <location>
        <begin position="100"/>
        <end position="275"/>
    </location>
</feature>
<accession>A0AAV6VYF4</accession>
<dbReference type="Gene3D" id="2.60.120.620">
    <property type="entry name" value="q2cbj1_9rhob like domain"/>
    <property type="match status" value="2"/>
</dbReference>
<dbReference type="GO" id="GO:0005737">
    <property type="term" value="C:cytoplasm"/>
    <property type="evidence" value="ECO:0007669"/>
    <property type="project" value="TreeGrafter"/>
</dbReference>
<keyword evidence="2" id="KW-0847">Vitamin C</keyword>
<dbReference type="Pfam" id="PF10637">
    <property type="entry name" value="Ofd1_CTDD"/>
    <property type="match status" value="1"/>
</dbReference>
<dbReference type="AlphaFoldDB" id="A0AAV6VYF4"/>
<dbReference type="PANTHER" id="PTHR12117">
    <property type="entry name" value="HISTONE ACETYLTRANSFERASE COMPLEX"/>
    <property type="match status" value="1"/>
</dbReference>
<evidence type="ECO:0000313" key="7">
    <source>
        <dbReference type="Proteomes" id="UP000827092"/>
    </source>
</evidence>
<dbReference type="GO" id="GO:0005506">
    <property type="term" value="F:iron ion binding"/>
    <property type="evidence" value="ECO:0007669"/>
    <property type="project" value="InterPro"/>
</dbReference>
<dbReference type="InterPro" id="IPR006620">
    <property type="entry name" value="Pro_4_hyd_alph"/>
</dbReference>
<organism evidence="6 7">
    <name type="scientific">Oedothorax gibbosus</name>
    <dbReference type="NCBI Taxonomy" id="931172"/>
    <lineage>
        <taxon>Eukaryota</taxon>
        <taxon>Metazoa</taxon>
        <taxon>Ecdysozoa</taxon>
        <taxon>Arthropoda</taxon>
        <taxon>Chelicerata</taxon>
        <taxon>Arachnida</taxon>
        <taxon>Araneae</taxon>
        <taxon>Araneomorphae</taxon>
        <taxon>Entelegynae</taxon>
        <taxon>Araneoidea</taxon>
        <taxon>Linyphiidae</taxon>
        <taxon>Erigoninae</taxon>
        <taxon>Oedothorax</taxon>
    </lineage>
</organism>
<dbReference type="GO" id="GO:0031543">
    <property type="term" value="F:peptidyl-proline dioxygenase activity"/>
    <property type="evidence" value="ECO:0007669"/>
    <property type="project" value="TreeGrafter"/>
</dbReference>
<evidence type="ECO:0000259" key="5">
    <source>
        <dbReference type="SMART" id="SM00702"/>
    </source>
</evidence>
<dbReference type="InterPro" id="IPR019601">
    <property type="entry name" value="Oxoglutarate/Fe-dep_Oase_C"/>
</dbReference>
<name>A0AAV6VYF4_9ARAC</name>
<keyword evidence="7" id="KW-1185">Reference proteome</keyword>
<proteinExistence type="predicted"/>
<evidence type="ECO:0000256" key="4">
    <source>
        <dbReference type="ARBA" id="ARBA00023002"/>
    </source>
</evidence>
<evidence type="ECO:0000256" key="3">
    <source>
        <dbReference type="ARBA" id="ARBA00022964"/>
    </source>
</evidence>
<dbReference type="GO" id="GO:0031418">
    <property type="term" value="F:L-ascorbic acid binding"/>
    <property type="evidence" value="ECO:0007669"/>
    <property type="project" value="UniProtKB-KW"/>
</dbReference>
<evidence type="ECO:0000313" key="6">
    <source>
        <dbReference type="EMBL" id="KAG8200576.1"/>
    </source>
</evidence>
<dbReference type="EMBL" id="JAFNEN010000015">
    <property type="protein sequence ID" value="KAG8200576.1"/>
    <property type="molecule type" value="Genomic_DNA"/>
</dbReference>
<reference evidence="6 7" key="1">
    <citation type="journal article" date="2022" name="Nat. Ecol. Evol.">
        <title>A masculinizing supergene underlies an exaggerated male reproductive morph in a spider.</title>
        <authorList>
            <person name="Hendrickx F."/>
            <person name="De Corte Z."/>
            <person name="Sonet G."/>
            <person name="Van Belleghem S.M."/>
            <person name="Kostlbacher S."/>
            <person name="Vangestel C."/>
        </authorList>
    </citation>
    <scope>NUCLEOTIDE SEQUENCE [LARGE SCALE GENOMIC DNA]</scope>
    <source>
        <strain evidence="6">W744_W776</strain>
    </source>
</reference>
<dbReference type="GO" id="GO:0006449">
    <property type="term" value="P:regulation of translational termination"/>
    <property type="evidence" value="ECO:0007669"/>
    <property type="project" value="TreeGrafter"/>
</dbReference>
<sequence length="521" mass="59947">MRSCYTRHGNSSVISCTEHETFGCKNPIRNYISNMENSNKRSNDEDDTITIKRKKNDASSIVNINETYTQDSFVESLSKCFVEKEQSKFESGAKIINEPFTCCVLPNFLQPDEFIQELKNELDEVDVELKLSDLYQFKQSQDLATSTLPCISKFKKLLYGKCLEWMKKVTKIELTEKVDISCSCYTFTDHLLCHDDELEGRRIAYIYYLVPEWEEKDGGTLDLFNTVKGEPSEICTSLVPAWNNLIFFEVSPVSFHQVSEVLAYKTRTSISGWFYGPPLKPNTHTIEKIEFMPPTTIPVDIKQWINPQYLEAETQLTIRDSFEETSEIELADFLQKEKYEEICQALSENSEWKRIGPVSQRNYEEIPDSPFIAPIIKECQALFTSEPFLLIASNLTGLRLHPASAEHSDAKMGEVSSSLRSWKQGSYTLLNDQSFLNFAVLNATLCFNCPDWEVEYGGYTSYVVKEEKEELLRVDPKPNSLALVYITEETTNFVKYINCLPNEHCNKPCFQDIISVYKEVE</sequence>
<evidence type="ECO:0000256" key="2">
    <source>
        <dbReference type="ARBA" id="ARBA00022896"/>
    </source>
</evidence>
<protein>
    <recommendedName>
        <fullName evidence="5">Prolyl 4-hydroxylase alpha subunit domain-containing protein</fullName>
    </recommendedName>
</protein>
<dbReference type="Proteomes" id="UP000827092">
    <property type="component" value="Unassembled WGS sequence"/>
</dbReference>
<dbReference type="Pfam" id="PF13661">
    <property type="entry name" value="2OG-FeII_Oxy_4"/>
    <property type="match status" value="1"/>
</dbReference>
<comment type="caution">
    <text evidence="6">The sequence shown here is derived from an EMBL/GenBank/DDBJ whole genome shotgun (WGS) entry which is preliminary data.</text>
</comment>
<gene>
    <name evidence="6" type="ORF">JTE90_000647</name>
</gene>
<dbReference type="InterPro" id="IPR039558">
    <property type="entry name" value="TPA1/OFD1_N"/>
</dbReference>
<keyword evidence="4" id="KW-0560">Oxidoreductase</keyword>
<dbReference type="PANTHER" id="PTHR12117:SF0">
    <property type="entry name" value="PROLYL 3-HYDROXYLASE OGFOD1"/>
    <property type="match status" value="1"/>
</dbReference>
<comment type="cofactor">
    <cofactor evidence="1">
        <name>L-ascorbate</name>
        <dbReference type="ChEBI" id="CHEBI:38290"/>
    </cofactor>
</comment>
<evidence type="ECO:0000256" key="1">
    <source>
        <dbReference type="ARBA" id="ARBA00001961"/>
    </source>
</evidence>
<keyword evidence="3" id="KW-0223">Dioxygenase</keyword>
<dbReference type="SMART" id="SM00702">
    <property type="entry name" value="P4Hc"/>
    <property type="match status" value="1"/>
</dbReference>
<dbReference type="InterPro" id="IPR051842">
    <property type="entry name" value="uS12_prolyl_hydroxylase"/>
</dbReference>